<dbReference type="Gene3D" id="1.25.10.10">
    <property type="entry name" value="Leucine-rich Repeat Variant"/>
    <property type="match status" value="1"/>
</dbReference>
<gene>
    <name evidence="5" type="ORF">TrLO_g7256</name>
</gene>
<feature type="domain" description="tRNA (32-2'-O)-methyltransferase regulator THADA-like C-terminal TPR repeats region" evidence="4">
    <location>
        <begin position="936"/>
        <end position="1083"/>
    </location>
</feature>
<evidence type="ECO:0000259" key="4">
    <source>
        <dbReference type="Pfam" id="PF25151"/>
    </source>
</evidence>
<name>A0A9W7C8Q9_9STRA</name>
<evidence type="ECO:0008006" key="7">
    <source>
        <dbReference type="Google" id="ProtNLM"/>
    </source>
</evidence>
<protein>
    <recommendedName>
        <fullName evidence="7">DUF2428 domain-containing protein</fullName>
    </recommendedName>
</protein>
<evidence type="ECO:0000256" key="1">
    <source>
        <dbReference type="ARBA" id="ARBA00010409"/>
    </source>
</evidence>
<dbReference type="InterPro" id="IPR056842">
    <property type="entry name" value="THADA-like_TPR_C"/>
</dbReference>
<keyword evidence="6" id="KW-1185">Reference proteome</keyword>
<dbReference type="GO" id="GO:0005829">
    <property type="term" value="C:cytosol"/>
    <property type="evidence" value="ECO:0007669"/>
    <property type="project" value="TreeGrafter"/>
</dbReference>
<dbReference type="InterPro" id="IPR016024">
    <property type="entry name" value="ARM-type_fold"/>
</dbReference>
<proteinExistence type="inferred from homology"/>
<comment type="similarity">
    <text evidence="1">Belongs to the THADA family.</text>
</comment>
<dbReference type="Pfam" id="PF10350">
    <property type="entry name" value="DUF2428"/>
    <property type="match status" value="1"/>
</dbReference>
<sequence>MSNLPSIGSDLAEFLGLTTYKEQQAFLKQRNDWTATASNPSATSQNDVISQWLRVAERDSKRNLRKLIHKRLVKLTSDEMKESFLFDTLHPPTERAVDYSIFLDPFYQPLPPKIPPLLLPVVTPKLMDPTSDHHLILTLIAQVITSTTSIPSTLPSTIKSILENPQTPKSTSRVACKIYTSIPVDLQLPIETTNNQTLHDSLLTYKIRSLTSSSELILLLEQSIKNLKPDITRTLISRLQTLNIPLKFSNVMNFLKCWEKGEGWGRVVADVFKGNKDESFGEDVLKLIDEEEYSIKIRLKTLTLLSSHLLQPLLIKTFSNYLPIFVDVVCGKSSDNSNAAGECAVRIFREIKDPSPNLLTPLTQILNTSPSRSSSRISSYLLTPLIKLSPKTTKTIVLSKLNNLSISLDILNSMKEKDKGKLIYERGIKSGDVEVVVKALKGVGEDVFLKEFKKACKSKNSNTSKELKLIIDRFKNRDILDKVIKEICRNNLYPGSCEFKEHTGLTFLNLITFNDSQVKFVLPYILESLGSLWDTSRSLGGRLLENIKGDNGGESLFEKGVEMAGSPRTRESDSGARILGLVGGSRFEKLLDITETRVNEMEKYLTNTETTLNSPNLPLAHGLLKALSTLTPKSPYNPRVFDTAIKAVKISLKIVSTSSDPLGDDLSPSYKDKGYVHGDYMSESQGVESFKASVESLNVNSGCLGTNGVVGGLEGLSVEEEKEKINVQRIVVGTWLLAKEGCTLITSSCVHSKNLPSFSIAGKILIDTITTLKHQGAASAAMGALEGLCVGAMEGGGKGLVGGWLEELIRVIGDPETGESTLRRSSGFGFGFLAILKAEARFNERELCGRAMESLVRMCLPPVEEIRMHEERLGMKFEGVIGEGGGKSWKSRVHALNIVRLLLLSTSLSHNLKPYYIICLQISLIGFTSHSWAVSNSCTMVFSASMGRAVDSDKNSRSWGRKGEGVNKAKGGDEVICGEFERFLECELKSRGIAEIDQNTSYYTILLLFSRLHPTKTFPNLISLTLKCLRSRNSKVRLMASMAIPCICVGEDMKGTFEGLMGALKNTKSYNERHGSLMCINELLKSNVTLYTPLSAVVKSLKGWLNDPIYRTNKGCMEVLCDLADTVIDLCGEGGEDANAIDGLIGSAIDYIRTVTVDDDTILCGVGLGRGSLKAGDLLVKICVLKNNIKLLHDLPYNFDLYVGVIKTIKKKITHETEAAVKVDGLGEFIERLCTKCVQTADFCCYEHEPSIRRLTNCLCQLKFKVKQENIDVFKSLLKGEEVSRWNCVEVLSLAVGCSDTVLEEVVNFAGDDLAKEDFRKTLRVLNSVNNLELVGRSFDVFKLIVNLSQDDDLEVRTMAGVCLGYVGNAEEGLRLAMRGRGDMGEVWRILMEEGLEGGGALLEEGGGGEEELDAIFEHLEPTTFYERLYIVHCCGVEVVGAAGGGGGVEVDGGDVEKLLALLRDVLKKGEELRKDFVSTCALITACIVGCLVRGGGGEGMKLLEFEVEAGREEGEIYKALRILNDVIEGKVGLECINDVCFLCY</sequence>
<organism evidence="5 6">
    <name type="scientific">Triparma laevis f. longispina</name>
    <dbReference type="NCBI Taxonomy" id="1714387"/>
    <lineage>
        <taxon>Eukaryota</taxon>
        <taxon>Sar</taxon>
        <taxon>Stramenopiles</taxon>
        <taxon>Ochrophyta</taxon>
        <taxon>Bolidophyceae</taxon>
        <taxon>Parmales</taxon>
        <taxon>Triparmaceae</taxon>
        <taxon>Triparma</taxon>
    </lineage>
</organism>
<comment type="caution">
    <text evidence="5">The sequence shown here is derived from an EMBL/GenBank/DDBJ whole genome shotgun (WGS) entry which is preliminary data.</text>
</comment>
<dbReference type="EMBL" id="BRXW01000070">
    <property type="protein sequence ID" value="GMI04233.1"/>
    <property type="molecule type" value="Genomic_DNA"/>
</dbReference>
<evidence type="ECO:0000256" key="2">
    <source>
        <dbReference type="ARBA" id="ARBA00022694"/>
    </source>
</evidence>
<accession>A0A9W7C8Q9</accession>
<dbReference type="SUPFAM" id="SSF48371">
    <property type="entry name" value="ARM repeat"/>
    <property type="match status" value="1"/>
</dbReference>
<dbReference type="OrthoDB" id="43471at2759"/>
<evidence type="ECO:0000259" key="3">
    <source>
        <dbReference type="Pfam" id="PF10350"/>
    </source>
</evidence>
<dbReference type="InterPro" id="IPR019442">
    <property type="entry name" value="THADA/TRM732_DUF2428"/>
</dbReference>
<dbReference type="GO" id="GO:0030488">
    <property type="term" value="P:tRNA methylation"/>
    <property type="evidence" value="ECO:0007669"/>
    <property type="project" value="TreeGrafter"/>
</dbReference>
<evidence type="ECO:0000313" key="5">
    <source>
        <dbReference type="EMBL" id="GMI04233.1"/>
    </source>
</evidence>
<dbReference type="Proteomes" id="UP001165122">
    <property type="component" value="Unassembled WGS sequence"/>
</dbReference>
<keyword evidence="2" id="KW-0819">tRNA processing</keyword>
<evidence type="ECO:0000313" key="6">
    <source>
        <dbReference type="Proteomes" id="UP001165122"/>
    </source>
</evidence>
<dbReference type="Pfam" id="PF25151">
    <property type="entry name" value="TPR_Trm732_C"/>
    <property type="match status" value="1"/>
</dbReference>
<dbReference type="InterPro" id="IPR051954">
    <property type="entry name" value="tRNA_methyltransferase_THADA"/>
</dbReference>
<feature type="domain" description="DUF2428" evidence="3">
    <location>
        <begin position="639"/>
        <end position="933"/>
    </location>
</feature>
<dbReference type="PANTHER" id="PTHR14387:SF0">
    <property type="entry name" value="DUF2428 DOMAIN-CONTAINING PROTEIN"/>
    <property type="match status" value="1"/>
</dbReference>
<dbReference type="PANTHER" id="PTHR14387">
    <property type="entry name" value="THADA/DEATH RECEPTOR INTERACTING PROTEIN"/>
    <property type="match status" value="1"/>
</dbReference>
<reference evidence="6" key="1">
    <citation type="journal article" date="2023" name="Commun. Biol.">
        <title>Genome analysis of Parmales, the sister group of diatoms, reveals the evolutionary specialization of diatoms from phago-mixotrophs to photoautotrophs.</title>
        <authorList>
            <person name="Ban H."/>
            <person name="Sato S."/>
            <person name="Yoshikawa S."/>
            <person name="Yamada K."/>
            <person name="Nakamura Y."/>
            <person name="Ichinomiya M."/>
            <person name="Sato N."/>
            <person name="Blanc-Mathieu R."/>
            <person name="Endo H."/>
            <person name="Kuwata A."/>
            <person name="Ogata H."/>
        </authorList>
    </citation>
    <scope>NUCLEOTIDE SEQUENCE [LARGE SCALE GENOMIC DNA]</scope>
    <source>
        <strain evidence="6">NIES 3700</strain>
    </source>
</reference>
<dbReference type="InterPro" id="IPR011989">
    <property type="entry name" value="ARM-like"/>
</dbReference>